<dbReference type="EMBL" id="OOIL02002333">
    <property type="protein sequence ID" value="VFQ82144.1"/>
    <property type="molecule type" value="Genomic_DNA"/>
</dbReference>
<evidence type="ECO:0008006" key="4">
    <source>
        <dbReference type="Google" id="ProtNLM"/>
    </source>
</evidence>
<accession>A0A484M168</accession>
<gene>
    <name evidence="2" type="ORF">CCAM_LOCUS23920</name>
</gene>
<reference evidence="2 3" key="1">
    <citation type="submission" date="2018-04" db="EMBL/GenBank/DDBJ databases">
        <authorList>
            <person name="Vogel A."/>
        </authorList>
    </citation>
    <scope>NUCLEOTIDE SEQUENCE [LARGE SCALE GENOMIC DNA]</scope>
</reference>
<dbReference type="Proteomes" id="UP000595140">
    <property type="component" value="Unassembled WGS sequence"/>
</dbReference>
<protein>
    <recommendedName>
        <fullName evidence="4">Retrotransposon gag domain-containing protein</fullName>
    </recommendedName>
</protein>
<name>A0A484M168_9ASTE</name>
<dbReference type="AlphaFoldDB" id="A0A484M168"/>
<feature type="compositionally biased region" description="Basic and acidic residues" evidence="1">
    <location>
        <begin position="114"/>
        <end position="126"/>
    </location>
</feature>
<feature type="region of interest" description="Disordered" evidence="1">
    <location>
        <begin position="114"/>
        <end position="182"/>
    </location>
</feature>
<feature type="compositionally biased region" description="Polar residues" evidence="1">
    <location>
        <begin position="127"/>
        <end position="139"/>
    </location>
</feature>
<evidence type="ECO:0000256" key="1">
    <source>
        <dbReference type="SAM" id="MobiDB-lite"/>
    </source>
</evidence>
<proteinExistence type="predicted"/>
<keyword evidence="3" id="KW-1185">Reference proteome</keyword>
<evidence type="ECO:0000313" key="3">
    <source>
        <dbReference type="Proteomes" id="UP000595140"/>
    </source>
</evidence>
<sequence length="182" mass="20472">MELRQGDMTLAELRQKFEHLAQFAPTLVSTPAYRIEEFRKRLRPDMRPYVSTVITTDFSEANDLMAKVEKDVDDLKASMNAGGVGCNTQTRITQTRETADRDLDYAEIESIARTENKSTKSNEQRIKLSQNTKSTNQSGGDRRSAWQRCNSTARMADAGSGGGVQWRGGSSSQRSRTEEQLR</sequence>
<dbReference type="OrthoDB" id="913731at2759"/>
<evidence type="ECO:0000313" key="2">
    <source>
        <dbReference type="EMBL" id="VFQ82144.1"/>
    </source>
</evidence>
<organism evidence="2 3">
    <name type="scientific">Cuscuta campestris</name>
    <dbReference type="NCBI Taxonomy" id="132261"/>
    <lineage>
        <taxon>Eukaryota</taxon>
        <taxon>Viridiplantae</taxon>
        <taxon>Streptophyta</taxon>
        <taxon>Embryophyta</taxon>
        <taxon>Tracheophyta</taxon>
        <taxon>Spermatophyta</taxon>
        <taxon>Magnoliopsida</taxon>
        <taxon>eudicotyledons</taxon>
        <taxon>Gunneridae</taxon>
        <taxon>Pentapetalae</taxon>
        <taxon>asterids</taxon>
        <taxon>lamiids</taxon>
        <taxon>Solanales</taxon>
        <taxon>Convolvulaceae</taxon>
        <taxon>Cuscuteae</taxon>
        <taxon>Cuscuta</taxon>
        <taxon>Cuscuta subgen. Grammica</taxon>
        <taxon>Cuscuta sect. Cleistogrammica</taxon>
    </lineage>
</organism>